<protein>
    <submittedName>
        <fullName evidence="2">Uncharacterized protein</fullName>
    </submittedName>
</protein>
<dbReference type="EMBL" id="BAAARN010000001">
    <property type="protein sequence ID" value="GAA2732531.1"/>
    <property type="molecule type" value="Genomic_DNA"/>
</dbReference>
<proteinExistence type="predicted"/>
<feature type="compositionally biased region" description="Basic and acidic residues" evidence="1">
    <location>
        <begin position="22"/>
        <end position="32"/>
    </location>
</feature>
<feature type="compositionally biased region" description="Basic and acidic residues" evidence="1">
    <location>
        <begin position="47"/>
        <end position="58"/>
    </location>
</feature>
<gene>
    <name evidence="2" type="ORF">GCM10009867_08590</name>
</gene>
<dbReference type="Proteomes" id="UP001501326">
    <property type="component" value="Unassembled WGS sequence"/>
</dbReference>
<sequence>MDRKSLSKALAGKQNRALEISHALRSEGREGATRTGSRTRAQVSRITVDRLDRARPGEVLRPPGHGSAGDAAEELRDR</sequence>
<accession>A0ABN3UH10</accession>
<evidence type="ECO:0000256" key="1">
    <source>
        <dbReference type="SAM" id="MobiDB-lite"/>
    </source>
</evidence>
<name>A0ABN3UH10_9MICO</name>
<reference evidence="2 3" key="1">
    <citation type="journal article" date="2019" name="Int. J. Syst. Evol. Microbiol.">
        <title>The Global Catalogue of Microorganisms (GCM) 10K type strain sequencing project: providing services to taxonomists for standard genome sequencing and annotation.</title>
        <authorList>
            <consortium name="The Broad Institute Genomics Platform"/>
            <consortium name="The Broad Institute Genome Sequencing Center for Infectious Disease"/>
            <person name="Wu L."/>
            <person name="Ma J."/>
        </authorList>
    </citation>
    <scope>NUCLEOTIDE SEQUENCE [LARGE SCALE GENOMIC DNA]</scope>
    <source>
        <strain evidence="2 3">JCM 16378</strain>
    </source>
</reference>
<feature type="compositionally biased region" description="Polar residues" evidence="1">
    <location>
        <begin position="34"/>
        <end position="45"/>
    </location>
</feature>
<evidence type="ECO:0000313" key="3">
    <source>
        <dbReference type="Proteomes" id="UP001501326"/>
    </source>
</evidence>
<keyword evidence="3" id="KW-1185">Reference proteome</keyword>
<organism evidence="2 3">
    <name type="scientific">Pedococcus aerophilus</name>
    <dbReference type="NCBI Taxonomy" id="436356"/>
    <lineage>
        <taxon>Bacteria</taxon>
        <taxon>Bacillati</taxon>
        <taxon>Actinomycetota</taxon>
        <taxon>Actinomycetes</taxon>
        <taxon>Micrococcales</taxon>
        <taxon>Intrasporangiaceae</taxon>
        <taxon>Pedococcus</taxon>
    </lineage>
</organism>
<evidence type="ECO:0000313" key="2">
    <source>
        <dbReference type="EMBL" id="GAA2732531.1"/>
    </source>
</evidence>
<feature type="region of interest" description="Disordered" evidence="1">
    <location>
        <begin position="1"/>
        <end position="78"/>
    </location>
</feature>
<comment type="caution">
    <text evidence="2">The sequence shown here is derived from an EMBL/GenBank/DDBJ whole genome shotgun (WGS) entry which is preliminary data.</text>
</comment>